<protein>
    <submittedName>
        <fullName evidence="2">Uncharacterized protein</fullName>
    </submittedName>
</protein>
<feature type="region of interest" description="Disordered" evidence="1">
    <location>
        <begin position="120"/>
        <end position="143"/>
    </location>
</feature>
<reference evidence="2" key="1">
    <citation type="submission" date="2022-07" db="EMBL/GenBank/DDBJ databases">
        <authorList>
            <person name="Macas J."/>
            <person name="Novak P."/>
            <person name="Neumann P."/>
        </authorList>
    </citation>
    <scope>NUCLEOTIDE SEQUENCE</scope>
</reference>
<proteinExistence type="predicted"/>
<feature type="compositionally biased region" description="Low complexity" evidence="1">
    <location>
        <begin position="134"/>
        <end position="143"/>
    </location>
</feature>
<evidence type="ECO:0000313" key="3">
    <source>
        <dbReference type="Proteomes" id="UP001152523"/>
    </source>
</evidence>
<feature type="region of interest" description="Disordered" evidence="1">
    <location>
        <begin position="1"/>
        <end position="29"/>
    </location>
</feature>
<organism evidence="2 3">
    <name type="scientific">Cuscuta epithymum</name>
    <dbReference type="NCBI Taxonomy" id="186058"/>
    <lineage>
        <taxon>Eukaryota</taxon>
        <taxon>Viridiplantae</taxon>
        <taxon>Streptophyta</taxon>
        <taxon>Embryophyta</taxon>
        <taxon>Tracheophyta</taxon>
        <taxon>Spermatophyta</taxon>
        <taxon>Magnoliopsida</taxon>
        <taxon>eudicotyledons</taxon>
        <taxon>Gunneridae</taxon>
        <taxon>Pentapetalae</taxon>
        <taxon>asterids</taxon>
        <taxon>lamiids</taxon>
        <taxon>Solanales</taxon>
        <taxon>Convolvulaceae</taxon>
        <taxon>Cuscuteae</taxon>
        <taxon>Cuscuta</taxon>
        <taxon>Cuscuta subgen. Cuscuta</taxon>
    </lineage>
</organism>
<feature type="region of interest" description="Disordered" evidence="1">
    <location>
        <begin position="78"/>
        <end position="97"/>
    </location>
</feature>
<dbReference type="EMBL" id="CAMAPF010000913">
    <property type="protein sequence ID" value="CAH9119321.1"/>
    <property type="molecule type" value="Genomic_DNA"/>
</dbReference>
<feature type="compositionally biased region" description="Basic and acidic residues" evidence="1">
    <location>
        <begin position="16"/>
        <end position="29"/>
    </location>
</feature>
<accession>A0AAV0EDS6</accession>
<name>A0AAV0EDS6_9ASTE</name>
<evidence type="ECO:0000256" key="1">
    <source>
        <dbReference type="SAM" id="MobiDB-lite"/>
    </source>
</evidence>
<evidence type="ECO:0000313" key="2">
    <source>
        <dbReference type="EMBL" id="CAH9119321.1"/>
    </source>
</evidence>
<comment type="caution">
    <text evidence="2">The sequence shown here is derived from an EMBL/GenBank/DDBJ whole genome shotgun (WGS) entry which is preliminary data.</text>
</comment>
<dbReference type="AlphaFoldDB" id="A0AAV0EDS6"/>
<keyword evidence="3" id="KW-1185">Reference proteome</keyword>
<gene>
    <name evidence="2" type="ORF">CEPIT_LOCUS22628</name>
</gene>
<sequence>MLPPSAPGAGSCSLDPGDKRGASPSREEQVFMDEEGMLSRVAVPPPLATMQGVAPQSVMPGASKGVSDATMPEVDAGVKIGVSPRHEEQVRKKKKEVAGMRGRLAALAAEEDAKFRPSRTEVIPFIAGETMQGPSRQPSSSRP</sequence>
<dbReference type="Proteomes" id="UP001152523">
    <property type="component" value="Unassembled WGS sequence"/>
</dbReference>